<dbReference type="InterPro" id="IPR017871">
    <property type="entry name" value="ABC_transporter-like_CS"/>
</dbReference>
<feature type="region of interest" description="Disordered" evidence="4">
    <location>
        <begin position="577"/>
        <end position="620"/>
    </location>
</feature>
<dbReference type="GO" id="GO:0016887">
    <property type="term" value="F:ATP hydrolysis activity"/>
    <property type="evidence" value="ECO:0007669"/>
    <property type="project" value="InterPro"/>
</dbReference>
<feature type="domain" description="ABC transporter" evidence="5">
    <location>
        <begin position="364"/>
        <end position="584"/>
    </location>
</feature>
<dbReference type="Gene3D" id="1.10.287.380">
    <property type="entry name" value="Valyl-tRNA synthetase, C-terminal domain"/>
    <property type="match status" value="1"/>
</dbReference>
<dbReference type="InterPro" id="IPR037118">
    <property type="entry name" value="Val-tRNA_synth_C_sf"/>
</dbReference>
<feature type="compositionally biased region" description="Low complexity" evidence="4">
    <location>
        <begin position="581"/>
        <end position="603"/>
    </location>
</feature>
<proteinExistence type="predicted"/>
<dbReference type="CDD" id="cd03221">
    <property type="entry name" value="ABCF_EF-3"/>
    <property type="match status" value="2"/>
</dbReference>
<organism evidence="6 7">
    <name type="scientific">Symbiochloris irregularis</name>
    <dbReference type="NCBI Taxonomy" id="706552"/>
    <lineage>
        <taxon>Eukaryota</taxon>
        <taxon>Viridiplantae</taxon>
        <taxon>Chlorophyta</taxon>
        <taxon>core chlorophytes</taxon>
        <taxon>Trebouxiophyceae</taxon>
        <taxon>Trebouxiales</taxon>
        <taxon>Trebouxiaceae</taxon>
        <taxon>Symbiochloris</taxon>
    </lineage>
</organism>
<keyword evidence="3" id="KW-0175">Coiled coil</keyword>
<gene>
    <name evidence="6" type="ORF">WJX73_009647</name>
</gene>
<dbReference type="PROSITE" id="PS50893">
    <property type="entry name" value="ABC_TRANSPORTER_2"/>
    <property type="match status" value="2"/>
</dbReference>
<dbReference type="InterPro" id="IPR027417">
    <property type="entry name" value="P-loop_NTPase"/>
</dbReference>
<dbReference type="InterPro" id="IPR003593">
    <property type="entry name" value="AAA+_ATPase"/>
</dbReference>
<dbReference type="InterPro" id="IPR032524">
    <property type="entry name" value="ABC_tran_C"/>
</dbReference>
<dbReference type="AlphaFoldDB" id="A0AAW1NWM5"/>
<evidence type="ECO:0000256" key="1">
    <source>
        <dbReference type="ARBA" id="ARBA00022741"/>
    </source>
</evidence>
<evidence type="ECO:0000313" key="7">
    <source>
        <dbReference type="Proteomes" id="UP001465755"/>
    </source>
</evidence>
<dbReference type="EMBL" id="JALJOQ010000108">
    <property type="protein sequence ID" value="KAK9797386.1"/>
    <property type="molecule type" value="Genomic_DNA"/>
</dbReference>
<evidence type="ECO:0000313" key="6">
    <source>
        <dbReference type="EMBL" id="KAK9797386.1"/>
    </source>
</evidence>
<evidence type="ECO:0000259" key="5">
    <source>
        <dbReference type="PROSITE" id="PS50893"/>
    </source>
</evidence>
<dbReference type="Proteomes" id="UP001465755">
    <property type="component" value="Unassembled WGS sequence"/>
</dbReference>
<feature type="compositionally biased region" description="Basic and acidic residues" evidence="4">
    <location>
        <begin position="611"/>
        <end position="620"/>
    </location>
</feature>
<comment type="caution">
    <text evidence="6">The sequence shown here is derived from an EMBL/GenBank/DDBJ whole genome shotgun (WGS) entry which is preliminary data.</text>
</comment>
<dbReference type="SMART" id="SM00382">
    <property type="entry name" value="AAA"/>
    <property type="match status" value="2"/>
</dbReference>
<accession>A0AAW1NWM5</accession>
<reference evidence="6 7" key="1">
    <citation type="journal article" date="2024" name="Nat. Commun.">
        <title>Phylogenomics reveals the evolutionary origins of lichenization in chlorophyte algae.</title>
        <authorList>
            <person name="Puginier C."/>
            <person name="Libourel C."/>
            <person name="Otte J."/>
            <person name="Skaloud P."/>
            <person name="Haon M."/>
            <person name="Grisel S."/>
            <person name="Petersen M."/>
            <person name="Berrin J.G."/>
            <person name="Delaux P.M."/>
            <person name="Dal Grande F."/>
            <person name="Keller J."/>
        </authorList>
    </citation>
    <scope>NUCLEOTIDE SEQUENCE [LARGE SCALE GENOMIC DNA]</scope>
    <source>
        <strain evidence="6 7">SAG 2036</strain>
    </source>
</reference>
<dbReference type="GO" id="GO:0005524">
    <property type="term" value="F:ATP binding"/>
    <property type="evidence" value="ECO:0007669"/>
    <property type="project" value="UniProtKB-KW"/>
</dbReference>
<evidence type="ECO:0000256" key="4">
    <source>
        <dbReference type="SAM" id="MobiDB-lite"/>
    </source>
</evidence>
<dbReference type="FunFam" id="3.40.50.300:FF:000011">
    <property type="entry name" value="Putative ABC transporter ATP-binding component"/>
    <property type="match status" value="1"/>
</dbReference>
<dbReference type="PANTHER" id="PTHR42855:SF1">
    <property type="entry name" value="ABC TRANSPORTER DOMAIN-CONTAINING PROTEIN"/>
    <property type="match status" value="1"/>
</dbReference>
<dbReference type="Gene3D" id="3.40.50.300">
    <property type="entry name" value="P-loop containing nucleotide triphosphate hydrolases"/>
    <property type="match status" value="2"/>
</dbReference>
<name>A0AAW1NWM5_9CHLO</name>
<evidence type="ECO:0000256" key="3">
    <source>
        <dbReference type="SAM" id="Coils"/>
    </source>
</evidence>
<dbReference type="Pfam" id="PF16326">
    <property type="entry name" value="ABC_tran_CTD"/>
    <property type="match status" value="1"/>
</dbReference>
<protein>
    <recommendedName>
        <fullName evidence="5">ABC transporter domain-containing protein</fullName>
    </recommendedName>
</protein>
<dbReference type="PANTHER" id="PTHR42855">
    <property type="entry name" value="ABC TRANSPORTER ATP-BINDING SUBUNIT"/>
    <property type="match status" value="1"/>
</dbReference>
<dbReference type="SUPFAM" id="SSF52540">
    <property type="entry name" value="P-loop containing nucleoside triphosphate hydrolases"/>
    <property type="match status" value="2"/>
</dbReference>
<dbReference type="InterPro" id="IPR051309">
    <property type="entry name" value="ABCF_ATPase"/>
</dbReference>
<sequence>MCQLSYFSLGHQARLQKSARRLYQTESGIAHGVRCRAKAKRSERSDPLVFIEKVTKTHDGDKMLFRDLSLTVHAGDKITLVGINGSGKSTLLRVIQGLDGTEDGVVKRRKGLTVGFCPQDPKFDSDLTALQIATMPSSIIATEFSDSGSPLASNGSMQGSVAASIDSQAAWELEEQARELLQQAGIKRIDAKISNMSGGQQRKVALVAALLSRPQLLILDEPTNHLDMATIAWLEKQLTRADMSLIMVTHDRWFMESVCTRLVELDHGSAHVHAFGGRGSYARYQEAREERREAALNAAKAAQTQLRQESEWMARQPKARSVKQAARVARFYDLTAAARAGPIQDSAVALSGPGDVKRQGSKVLVMEGACGGVKGRQIVSDFHYDFQPRERLGLVGPNGSGKTTLMRMLTAQLPLQGGSRVVGETTAIGYLSQRPKPIRDDITALQYIREITDDASDGPVLEGADTPERLLERLGFPRPRQLQLVRTLSGGEVRRLQLGAVLAARPNLLLLDEPTNDLDVMTVERLETLLQAWPGCLVLASHDRALLESTASRLLVLEGDGPVRLFDGQYSQYEEYKADKQAQQQAAEAAAAKARRAQPAQQKPGPSNNHAKPEAPKRAAKLGYREQQEYAKLEAEIEALTQKQTQLDMHLAVLSSKNGSHHSELTETSEQLAKVSSTLDLKTERWLQLADIAEAAGQAA</sequence>
<keyword evidence="7" id="KW-1185">Reference proteome</keyword>
<keyword evidence="1" id="KW-0547">Nucleotide-binding</keyword>
<feature type="coiled-coil region" evidence="3">
    <location>
        <begin position="623"/>
        <end position="650"/>
    </location>
</feature>
<dbReference type="GO" id="GO:0003677">
    <property type="term" value="F:DNA binding"/>
    <property type="evidence" value="ECO:0007669"/>
    <property type="project" value="InterPro"/>
</dbReference>
<keyword evidence="2" id="KW-0067">ATP-binding</keyword>
<dbReference type="Pfam" id="PF00005">
    <property type="entry name" value="ABC_tran"/>
    <property type="match status" value="2"/>
</dbReference>
<feature type="domain" description="ABC transporter" evidence="5">
    <location>
        <begin position="49"/>
        <end position="292"/>
    </location>
</feature>
<dbReference type="InterPro" id="IPR003439">
    <property type="entry name" value="ABC_transporter-like_ATP-bd"/>
</dbReference>
<dbReference type="PROSITE" id="PS00211">
    <property type="entry name" value="ABC_TRANSPORTER_1"/>
    <property type="match status" value="1"/>
</dbReference>
<evidence type="ECO:0000256" key="2">
    <source>
        <dbReference type="ARBA" id="ARBA00022840"/>
    </source>
</evidence>